<dbReference type="EMBL" id="LDUG01000017">
    <property type="protein sequence ID" value="KVW97150.1"/>
    <property type="molecule type" value="Genomic_DNA"/>
</dbReference>
<dbReference type="Pfam" id="PF00990">
    <property type="entry name" value="GGDEF"/>
    <property type="match status" value="1"/>
</dbReference>
<dbReference type="Gene3D" id="3.20.20.450">
    <property type="entry name" value="EAL domain"/>
    <property type="match status" value="1"/>
</dbReference>
<dbReference type="InterPro" id="IPR029787">
    <property type="entry name" value="Nucleotide_cyclase"/>
</dbReference>
<dbReference type="PATRIC" id="fig|36861.3.peg.430"/>
<dbReference type="InterPro" id="IPR050706">
    <property type="entry name" value="Cyclic-di-GMP_PDE-like"/>
</dbReference>
<reference evidence="3 4" key="1">
    <citation type="journal article" date="2015" name="Appl. Environ. Microbiol.">
        <title>Aerobic and Anaerobic Thiosulfate Oxidation by a Cold-Adapted, Subglacial Chemoautotroph.</title>
        <authorList>
            <person name="Harrold Z.R."/>
            <person name="Skidmore M.L."/>
            <person name="Hamilton T.L."/>
            <person name="Desch L."/>
            <person name="Amada K."/>
            <person name="van Gelder W."/>
            <person name="Glover K."/>
            <person name="Roden E.E."/>
            <person name="Boyd E.S."/>
        </authorList>
    </citation>
    <scope>NUCLEOTIDE SEQUENCE [LARGE SCALE GENOMIC DNA]</scope>
    <source>
        <strain evidence="3 4">RG</strain>
    </source>
</reference>
<dbReference type="SMART" id="SM00052">
    <property type="entry name" value="EAL"/>
    <property type="match status" value="1"/>
</dbReference>
<dbReference type="InterPro" id="IPR035919">
    <property type="entry name" value="EAL_sf"/>
</dbReference>
<gene>
    <name evidence="3" type="ORF">ABW22_04855</name>
</gene>
<dbReference type="Proteomes" id="UP000064243">
    <property type="component" value="Unassembled WGS sequence"/>
</dbReference>
<dbReference type="SUPFAM" id="SSF55073">
    <property type="entry name" value="Nucleotide cyclase"/>
    <property type="match status" value="1"/>
</dbReference>
<dbReference type="Gene3D" id="3.30.70.270">
    <property type="match status" value="1"/>
</dbReference>
<dbReference type="PANTHER" id="PTHR33121:SF23">
    <property type="entry name" value="CYCLIC DI-GMP PHOSPHODIESTERASE PDEB"/>
    <property type="match status" value="1"/>
</dbReference>
<proteinExistence type="predicted"/>
<feature type="region of interest" description="Disordered" evidence="1">
    <location>
        <begin position="386"/>
        <end position="420"/>
    </location>
</feature>
<protein>
    <recommendedName>
        <fullName evidence="2">EAL domain-containing protein</fullName>
    </recommendedName>
</protein>
<dbReference type="RefSeq" id="WP_059752556.1">
    <property type="nucleotide sequence ID" value="NZ_LDUG01000017.1"/>
</dbReference>
<dbReference type="AlphaFoldDB" id="A0A106BR78"/>
<dbReference type="SUPFAM" id="SSF141868">
    <property type="entry name" value="EAL domain-like"/>
    <property type="match status" value="1"/>
</dbReference>
<comment type="caution">
    <text evidence="3">The sequence shown here is derived from an EMBL/GenBank/DDBJ whole genome shotgun (WGS) entry which is preliminary data.</text>
</comment>
<evidence type="ECO:0000313" key="3">
    <source>
        <dbReference type="EMBL" id="KVW97150.1"/>
    </source>
</evidence>
<name>A0A106BR78_THIDE</name>
<accession>A0A106BR78</accession>
<dbReference type="SMART" id="SM00267">
    <property type="entry name" value="GGDEF"/>
    <property type="match status" value="1"/>
</dbReference>
<dbReference type="InterPro" id="IPR000160">
    <property type="entry name" value="GGDEF_dom"/>
</dbReference>
<dbReference type="InterPro" id="IPR001633">
    <property type="entry name" value="EAL_dom"/>
</dbReference>
<organism evidence="3 4">
    <name type="scientific">Thiobacillus denitrificans</name>
    <dbReference type="NCBI Taxonomy" id="36861"/>
    <lineage>
        <taxon>Bacteria</taxon>
        <taxon>Pseudomonadati</taxon>
        <taxon>Pseudomonadota</taxon>
        <taxon>Betaproteobacteria</taxon>
        <taxon>Nitrosomonadales</taxon>
        <taxon>Thiobacillaceae</taxon>
        <taxon>Thiobacillus</taxon>
    </lineage>
</organism>
<dbReference type="CDD" id="cd01948">
    <property type="entry name" value="EAL"/>
    <property type="match status" value="1"/>
</dbReference>
<dbReference type="OrthoDB" id="8552213at2"/>
<dbReference type="Pfam" id="PF07793">
    <property type="entry name" value="DUF1631"/>
    <property type="match status" value="1"/>
</dbReference>
<feature type="domain" description="EAL" evidence="2">
    <location>
        <begin position="982"/>
        <end position="1231"/>
    </location>
</feature>
<sequence>MMAKATDNQHPDQEMRRDKRFQVSQAAIITQPGHTEIACEIRDFCFGGLFLKFTNPEAAIAALAKRADAEVEIVFTPVSINATQTFRVPAQLKRLSPLGVGVVFIRQPIDALRALQKLRMAEHRQKLAALPTARAHPHLREASTTLLNETLLQAHDQVMRMLNDKLSAAAQHASGIAEHSGLLSAMHEFGQHAATVQTRFAQQVLDALKQARPVQTQATRDTLDGGLALVDELDFEDWLATASEVNKLDEQFREQLADIEPRIGQLFGFACDHRNNPFGPAVISHAYRSALQDVPVLGRARQVAYATLRDVLSDQLAPLYAELLALLPVSQAEAERQQPSVTAQPQHAAPVAAAPAQVEAAAPQGALGRLTGSLLDFFRGQPASAPMGATSARAASGNTLPGHAPQGATAGAGGQGMMTGAPGVAHSPVLQRLAAAGALPPTVTQDMQRSVDLFGALFDTMHAEKSVSEGMRPFFQQLETSLIKLAMADPQFLSSPAHPAHKVLNTLDRISMVAGDDGKITDARLLRLMSRWTDRINAEADKNPGVFEEARTQLERVVKPLLNERAARVSRLQEMCEGRQGAEVAKQRILRELLARMDERAVPNAVIELLNGGWRNVLLMAELRHGADSDEARAAWQVLQQLCTWLEPEHDEPPSAAEIQTLLQRIDQALTRVCADKFAQDRIVDQLATALFDEDKSQHQHTSIAARLNDAASEPLSEAQDDLAERLRVGDWLQFKSPDTPLNLIWIGDQPPVYVFANYRGIKKLDLKRADLLQSLEDGTAQWTEDLELPLMDRSYSAMIQKMQRDLLWQASHDPATGLANRKSFFRAIRRNWLRSPATDGGYAIGVIQLDISNPAGDTAGVEIRPPILREFARLLPAQLPPNALLARAGESGLAFWVEAADSAAAQAQADALLQAIAAHPQEINGTRYRVQAAAGLMWASDCLSPEAYYDNANAACARARESGIPVVQYGGEGDASGVLALAQWAHELTAILANNQLSLNCQPVVAASDAAHTPLYYEVLLHPTAHAGRGIATRDLIGIAERLQRVAEIDRWVVRHVLQWMRGHVDLVTRLGGFSIKLSGQSVTNPLFLKLLLGELARGDIPGDKLIFEISEADAVEGHAQTQLFMRQLQRHGCRFTLDEFGIGTSSYTRLKSMKLDYLKIDHALVREIGTSMIDEALVRSILETGSFLGIKTVAGCVEDAETQAKLSEMGVDCVQGYLIGEPQPLARLG</sequence>
<evidence type="ECO:0000313" key="4">
    <source>
        <dbReference type="Proteomes" id="UP000064243"/>
    </source>
</evidence>
<dbReference type="GO" id="GO:0071111">
    <property type="term" value="F:cyclic-guanylate-specific phosphodiesterase activity"/>
    <property type="evidence" value="ECO:0007669"/>
    <property type="project" value="InterPro"/>
</dbReference>
<dbReference type="STRING" id="1123392.GCA_000376425_01662"/>
<evidence type="ECO:0000256" key="1">
    <source>
        <dbReference type="SAM" id="MobiDB-lite"/>
    </source>
</evidence>
<dbReference type="Gene3D" id="2.40.10.220">
    <property type="entry name" value="predicted glycosyltransferase like domains"/>
    <property type="match status" value="1"/>
</dbReference>
<dbReference type="InterPro" id="IPR043128">
    <property type="entry name" value="Rev_trsase/Diguanyl_cyclase"/>
</dbReference>
<dbReference type="PANTHER" id="PTHR33121">
    <property type="entry name" value="CYCLIC DI-GMP PHOSPHODIESTERASE PDEF"/>
    <property type="match status" value="1"/>
</dbReference>
<dbReference type="InterPro" id="IPR012434">
    <property type="entry name" value="DUF1631"/>
</dbReference>
<evidence type="ECO:0000259" key="2">
    <source>
        <dbReference type="PROSITE" id="PS50883"/>
    </source>
</evidence>
<keyword evidence="4" id="KW-1185">Reference proteome</keyword>
<dbReference type="PROSITE" id="PS50883">
    <property type="entry name" value="EAL"/>
    <property type="match status" value="1"/>
</dbReference>
<dbReference type="Pfam" id="PF00563">
    <property type="entry name" value="EAL"/>
    <property type="match status" value="1"/>
</dbReference>
<dbReference type="SUPFAM" id="SSF141371">
    <property type="entry name" value="PilZ domain-like"/>
    <property type="match status" value="1"/>
</dbReference>